<dbReference type="AlphaFoldDB" id="A0A1Y2HMY9"/>
<evidence type="ECO:0000313" key="1">
    <source>
        <dbReference type="EMBL" id="ORZ35958.1"/>
    </source>
</evidence>
<keyword evidence="2" id="KW-1185">Reference proteome</keyword>
<dbReference type="Proteomes" id="UP000193411">
    <property type="component" value="Unassembled WGS sequence"/>
</dbReference>
<organism evidence="1 2">
    <name type="scientific">Catenaria anguillulae PL171</name>
    <dbReference type="NCBI Taxonomy" id="765915"/>
    <lineage>
        <taxon>Eukaryota</taxon>
        <taxon>Fungi</taxon>
        <taxon>Fungi incertae sedis</taxon>
        <taxon>Blastocladiomycota</taxon>
        <taxon>Blastocladiomycetes</taxon>
        <taxon>Blastocladiales</taxon>
        <taxon>Catenariaceae</taxon>
        <taxon>Catenaria</taxon>
    </lineage>
</organism>
<proteinExistence type="predicted"/>
<evidence type="ECO:0000313" key="2">
    <source>
        <dbReference type="Proteomes" id="UP000193411"/>
    </source>
</evidence>
<gene>
    <name evidence="1" type="ORF">BCR44DRAFT_33808</name>
</gene>
<reference evidence="1 2" key="1">
    <citation type="submission" date="2016-07" db="EMBL/GenBank/DDBJ databases">
        <title>Pervasive Adenine N6-methylation of Active Genes in Fungi.</title>
        <authorList>
            <consortium name="DOE Joint Genome Institute"/>
            <person name="Mondo S.J."/>
            <person name="Dannebaum R.O."/>
            <person name="Kuo R.C."/>
            <person name="Labutti K."/>
            <person name="Haridas S."/>
            <person name="Kuo A."/>
            <person name="Salamov A."/>
            <person name="Ahrendt S.R."/>
            <person name="Lipzen A."/>
            <person name="Sullivan W."/>
            <person name="Andreopoulos W.B."/>
            <person name="Clum A."/>
            <person name="Lindquist E."/>
            <person name="Daum C."/>
            <person name="Ramamoorthy G.K."/>
            <person name="Gryganskyi A."/>
            <person name="Culley D."/>
            <person name="Magnuson J.K."/>
            <person name="James T.Y."/>
            <person name="O'Malley M.A."/>
            <person name="Stajich J.E."/>
            <person name="Spatafora J.W."/>
            <person name="Visel A."/>
            <person name="Grigoriev I.V."/>
        </authorList>
    </citation>
    <scope>NUCLEOTIDE SEQUENCE [LARGE SCALE GENOMIC DNA]</scope>
    <source>
        <strain evidence="1 2">PL171</strain>
    </source>
</reference>
<dbReference type="EMBL" id="MCFL01000019">
    <property type="protein sequence ID" value="ORZ35958.1"/>
    <property type="molecule type" value="Genomic_DNA"/>
</dbReference>
<sequence>MTVTGNVFHDPLSSDFLHAPLVLVSNEHVLDSKVPLQLQILPATQSATNNRYIVATVADFPQPLYWWTWMDGGIKLFNASGFVASDIGEIKQSNIKESDIVCQLARKGMLTTKWTLHNGTDQVHVYRAKDKVIKGKQLELSMELVMNEKQAEQAPDSYRMVTATVNGAGNKMSVHVDKQVAARATREGQLEIAPGVDVVGAIAALALAHTKSREEGRRFFEWEGTALRLIS</sequence>
<comment type="caution">
    <text evidence="1">The sequence shown here is derived from an EMBL/GenBank/DDBJ whole genome shotgun (WGS) entry which is preliminary data.</text>
</comment>
<protein>
    <submittedName>
        <fullName evidence="1">Uncharacterized protein</fullName>
    </submittedName>
</protein>
<name>A0A1Y2HMY9_9FUNG</name>
<accession>A0A1Y2HMY9</accession>